<evidence type="ECO:0000256" key="3">
    <source>
        <dbReference type="ARBA" id="ARBA00022448"/>
    </source>
</evidence>
<gene>
    <name evidence="9" type="primary">dcuC</name>
    <name evidence="9" type="ORF">KIH73_06875</name>
</gene>
<dbReference type="PANTHER" id="PTHR42002:SF2">
    <property type="entry name" value="ANAEROBIC C4-DICARBOXYLATE TRANSPORTER DCUC-RELATED"/>
    <property type="match status" value="1"/>
</dbReference>
<comment type="caution">
    <text evidence="9">The sequence shown here is derived from an EMBL/GenBank/DDBJ whole genome shotgun (WGS) entry which is preliminary data.</text>
</comment>
<dbReference type="EMBL" id="JAHBBD010000014">
    <property type="protein sequence ID" value="MBW3083095.1"/>
    <property type="molecule type" value="Genomic_DNA"/>
</dbReference>
<feature type="transmembrane region" description="Helical" evidence="8">
    <location>
        <begin position="29"/>
        <end position="51"/>
    </location>
</feature>
<feature type="transmembrane region" description="Helical" evidence="8">
    <location>
        <begin position="458"/>
        <end position="479"/>
    </location>
</feature>
<evidence type="ECO:0000313" key="9">
    <source>
        <dbReference type="EMBL" id="MBW3083095.1"/>
    </source>
</evidence>
<sequence length="482" mass="50618">MEMIAMYLVAIVAVAVVVFMLIKKMDIKISLFMIGILLMYVALIMGKPIAFSDFASSGVTWLDPFKAVGDQFVETLTSAGFIMLILGGYTAYMSKIGANEVTVSVLSKPLGRIKSSYVLVPVTFLLGNLLSLVVPSASNLSIILLATLFPVLRQAGMSTLSAAAVVATSATVMPTPLGSDNVAIAAELAETARFAGITASEYVFRYHVLVSIPTLLAMAVAHYFWQRFMDRRDARLGRATTMGDEDIELASVGQVTGGALYRAVYAILPLLPIIMLLVVFAVTSITGLQISISVQLASILSFVVAIACEFVRTRDARATLAGTESFFTGMGGAMPVVALLVAASVFVVGLQSIGLIDALQSAMTGIQGGNLGFVLPLILVALSALIVILSGSGTALFFAMVPLMVPLAAAAGINVLAISVPMSLAGNLLRQISPVAGVIMIVSGTVRRSPFEIIRRTCVPMITGVVVMFVLSMAVFLPMGAA</sequence>
<feature type="transmembrane region" description="Helical" evidence="8">
    <location>
        <begin position="396"/>
        <end position="422"/>
    </location>
</feature>
<feature type="transmembrane region" description="Helical" evidence="8">
    <location>
        <begin position="204"/>
        <end position="225"/>
    </location>
</feature>
<dbReference type="NCBIfam" id="TIGR00771">
    <property type="entry name" value="DcuC"/>
    <property type="match status" value="1"/>
</dbReference>
<dbReference type="Pfam" id="PF03606">
    <property type="entry name" value="DcuC"/>
    <property type="match status" value="1"/>
</dbReference>
<feature type="transmembrane region" description="Helical" evidence="8">
    <location>
        <begin position="117"/>
        <end position="149"/>
    </location>
</feature>
<feature type="transmembrane region" description="Helical" evidence="8">
    <location>
        <begin position="332"/>
        <end position="356"/>
    </location>
</feature>
<evidence type="ECO:0000256" key="5">
    <source>
        <dbReference type="ARBA" id="ARBA00022692"/>
    </source>
</evidence>
<evidence type="ECO:0000256" key="7">
    <source>
        <dbReference type="ARBA" id="ARBA00023136"/>
    </source>
</evidence>
<reference evidence="9 10" key="1">
    <citation type="submission" date="2021-05" db="EMBL/GenBank/DDBJ databases">
        <title>Phylogenetic classification of ten novel species belonging to the genus Bifidobacterium comprising B. colchicus sp. nov., B. abeli sp. nov., B. bicoloris sp. nov., B. guerezis sp. nov., B. rosaliae sp. nov., B. santillanensis sp. nov., B. argentati sp. nov., B. amazzoni sp. nov., B. pluviali sp. nov., and B. pinnaculum sp. nov.</title>
        <authorList>
            <person name="Lugli G.A."/>
            <person name="Ruiz Garcia L."/>
            <person name="Margolles A."/>
            <person name="Ventura M."/>
        </authorList>
    </citation>
    <scope>NUCLEOTIDE SEQUENCE [LARGE SCALE GENOMIC DNA]</scope>
    <source>
        <strain evidence="9 10">6T3</strain>
    </source>
</reference>
<feature type="transmembrane region" description="Helical" evidence="8">
    <location>
        <begin position="368"/>
        <end position="389"/>
    </location>
</feature>
<dbReference type="PANTHER" id="PTHR42002">
    <property type="entry name" value="ANAEROBIC C4-DICARBOXYLATE TRANSPORTER DCUC-RELATED"/>
    <property type="match status" value="1"/>
</dbReference>
<comment type="similarity">
    <text evidence="2">Belongs to the DcuC/DcuD transporter (TC 2.A.61) family.</text>
</comment>
<evidence type="ECO:0000256" key="4">
    <source>
        <dbReference type="ARBA" id="ARBA00022475"/>
    </source>
</evidence>
<feature type="transmembrane region" description="Helical" evidence="8">
    <location>
        <begin position="292"/>
        <end position="311"/>
    </location>
</feature>
<feature type="transmembrane region" description="Helical" evidence="8">
    <location>
        <begin position="6"/>
        <end position="22"/>
    </location>
</feature>
<evidence type="ECO:0000256" key="1">
    <source>
        <dbReference type="ARBA" id="ARBA00004651"/>
    </source>
</evidence>
<proteinExistence type="inferred from homology"/>
<dbReference type="NCBIfam" id="NF037994">
    <property type="entry name" value="DcuC_1"/>
    <property type="match status" value="1"/>
</dbReference>
<organism evidence="9 10">
    <name type="scientific">Bifidobacterium phasiani</name>
    <dbReference type="NCBI Taxonomy" id="2834431"/>
    <lineage>
        <taxon>Bacteria</taxon>
        <taxon>Bacillati</taxon>
        <taxon>Actinomycetota</taxon>
        <taxon>Actinomycetes</taxon>
        <taxon>Bifidobacteriales</taxon>
        <taxon>Bifidobacteriaceae</taxon>
        <taxon>Bifidobacterium</taxon>
    </lineage>
</organism>
<dbReference type="Proteomes" id="UP000812844">
    <property type="component" value="Unassembled WGS sequence"/>
</dbReference>
<keyword evidence="10" id="KW-1185">Reference proteome</keyword>
<accession>A0ABS6W9B1</accession>
<keyword evidence="5 8" id="KW-0812">Transmembrane</keyword>
<keyword evidence="7 8" id="KW-0472">Membrane</keyword>
<evidence type="ECO:0000256" key="2">
    <source>
        <dbReference type="ARBA" id="ARBA00005275"/>
    </source>
</evidence>
<keyword evidence="6 8" id="KW-1133">Transmembrane helix</keyword>
<protein>
    <submittedName>
        <fullName evidence="9">C4-dicarboxylate transporter DcuC</fullName>
    </submittedName>
</protein>
<feature type="transmembrane region" description="Helical" evidence="8">
    <location>
        <begin position="263"/>
        <end position="286"/>
    </location>
</feature>
<dbReference type="InterPro" id="IPR018385">
    <property type="entry name" value="C4_dicarb_anaerob_car-like"/>
</dbReference>
<dbReference type="InterPro" id="IPR004669">
    <property type="entry name" value="C4_dicarb_anaerob_car"/>
</dbReference>
<feature type="transmembrane region" description="Helical" evidence="8">
    <location>
        <begin position="71"/>
        <end position="92"/>
    </location>
</feature>
<keyword evidence="4" id="KW-1003">Cell membrane</keyword>
<feature type="transmembrane region" description="Helical" evidence="8">
    <location>
        <begin position="428"/>
        <end position="446"/>
    </location>
</feature>
<evidence type="ECO:0000256" key="6">
    <source>
        <dbReference type="ARBA" id="ARBA00022989"/>
    </source>
</evidence>
<dbReference type="RefSeq" id="WP_219081897.1">
    <property type="nucleotide sequence ID" value="NZ_JAHBBD010000014.1"/>
</dbReference>
<name>A0ABS6W9B1_9BIFI</name>
<comment type="subcellular location">
    <subcellularLocation>
        <location evidence="1">Cell membrane</location>
        <topology evidence="1">Multi-pass membrane protein</topology>
    </subcellularLocation>
</comment>
<evidence type="ECO:0000256" key="8">
    <source>
        <dbReference type="SAM" id="Phobius"/>
    </source>
</evidence>
<evidence type="ECO:0000313" key="10">
    <source>
        <dbReference type="Proteomes" id="UP000812844"/>
    </source>
</evidence>
<keyword evidence="3" id="KW-0813">Transport</keyword>